<dbReference type="Pfam" id="PF00004">
    <property type="entry name" value="AAA"/>
    <property type="match status" value="1"/>
</dbReference>
<feature type="domain" description="AAA+ ATPase" evidence="6">
    <location>
        <begin position="90"/>
        <end position="207"/>
    </location>
</feature>
<dbReference type="GO" id="GO:0003677">
    <property type="term" value="F:DNA binding"/>
    <property type="evidence" value="ECO:0007669"/>
    <property type="project" value="InterPro"/>
</dbReference>
<protein>
    <submittedName>
        <fullName evidence="7">Recombination factor protein RarA</fullName>
    </submittedName>
</protein>
<keyword evidence="4" id="KW-0547">Nucleotide-binding</keyword>
<keyword evidence="8" id="KW-1185">Reference proteome</keyword>
<accession>C9LKX5</accession>
<dbReference type="InterPro" id="IPR032423">
    <property type="entry name" value="AAA_assoc_2"/>
</dbReference>
<dbReference type="STRING" id="592028.GCWU000321_00151"/>
<dbReference type="GO" id="GO:0017116">
    <property type="term" value="F:single-stranded DNA helicase activity"/>
    <property type="evidence" value="ECO:0007669"/>
    <property type="project" value="TreeGrafter"/>
</dbReference>
<sequence>MRTPTCIYADSKYSIKRHGGVIKCNAAKVYLAAYSYGEEKMESLFDISDESNAYAPLADRMRPEILDDIIGQDESVGKNSFLYKMIERDTVPSLLLFGPPGCGKTTIASVIAKMTKFKFLKLNATSSGAKEIRDIVPAAQKELQYYGRRTIVFIDEVHRFNRAQQDLLLPYVENGTFILIGATTENPYFELNGSLLSRIRLIHLKPLSIDSIVLILQKALTDKNKGLGMHDYHADEIVLKNIAAYAAGDTRIALNLLEQATTSLPYGGVLTEKEVQGVAGEQMSVYDKKGDYHYDIASAFIKSMRGSDPQAALHYLARMIAGGEKTSFISRRIIICAAEDVGLADPDALRVAVSAAQAAEMVGFPEAQIILAEAVLYISLAPKSNSTVVGISAAMTDIAKKSNWSIPRHLKDAHYNGANRLGYGIAYKYPHAYGGWVKQQYLPDELCSAVYYRPVLNGAEAEIVKRWNKRMNKE</sequence>
<proteinExistence type="inferred from homology"/>
<gene>
    <name evidence="7" type="ORF">GCWU000321_00151</name>
</gene>
<dbReference type="InterPro" id="IPR003593">
    <property type="entry name" value="AAA+_ATPase"/>
</dbReference>
<dbReference type="InterPro" id="IPR003959">
    <property type="entry name" value="ATPase_AAA_core"/>
</dbReference>
<dbReference type="Gene3D" id="1.10.3710.10">
    <property type="entry name" value="DNA polymerase III clamp loader subunits, C-terminal domain"/>
    <property type="match status" value="1"/>
</dbReference>
<dbReference type="GO" id="GO:0016887">
    <property type="term" value="F:ATP hydrolysis activity"/>
    <property type="evidence" value="ECO:0007669"/>
    <property type="project" value="InterPro"/>
</dbReference>
<evidence type="ECO:0000256" key="1">
    <source>
        <dbReference type="ARBA" id="ARBA00002393"/>
    </source>
</evidence>
<dbReference type="GO" id="GO:0005524">
    <property type="term" value="F:ATP binding"/>
    <property type="evidence" value="ECO:0007669"/>
    <property type="project" value="UniProtKB-KW"/>
</dbReference>
<evidence type="ECO:0000313" key="8">
    <source>
        <dbReference type="Proteomes" id="UP000004736"/>
    </source>
</evidence>
<dbReference type="SMART" id="SM00382">
    <property type="entry name" value="AAA"/>
    <property type="match status" value="1"/>
</dbReference>
<dbReference type="Pfam" id="PF12002">
    <property type="entry name" value="MgsA_C"/>
    <property type="match status" value="1"/>
</dbReference>
<dbReference type="Gene3D" id="1.10.8.60">
    <property type="match status" value="1"/>
</dbReference>
<comment type="similarity">
    <text evidence="2">Belongs to the AAA ATPase family. RarA/MGS1/WRNIP1 subfamily.</text>
</comment>
<dbReference type="GO" id="GO:0000731">
    <property type="term" value="P:DNA synthesis involved in DNA repair"/>
    <property type="evidence" value="ECO:0007669"/>
    <property type="project" value="TreeGrafter"/>
</dbReference>
<comment type="caution">
    <text evidence="7">The sequence shown here is derived from an EMBL/GenBank/DDBJ whole genome shotgun (WGS) entry which is preliminary data.</text>
</comment>
<keyword evidence="3" id="KW-0235">DNA replication</keyword>
<dbReference type="GO" id="GO:0008047">
    <property type="term" value="F:enzyme activator activity"/>
    <property type="evidence" value="ECO:0007669"/>
    <property type="project" value="TreeGrafter"/>
</dbReference>
<dbReference type="AlphaFoldDB" id="C9LKX5"/>
<evidence type="ECO:0000259" key="6">
    <source>
        <dbReference type="SMART" id="SM00382"/>
    </source>
</evidence>
<dbReference type="EMBL" id="ACIM02000001">
    <property type="protein sequence ID" value="EEW96212.1"/>
    <property type="molecule type" value="Genomic_DNA"/>
</dbReference>
<dbReference type="FunFam" id="3.40.50.300:FF:000137">
    <property type="entry name" value="Replication-associated recombination protein A"/>
    <property type="match status" value="1"/>
</dbReference>
<evidence type="ECO:0000256" key="4">
    <source>
        <dbReference type="ARBA" id="ARBA00022741"/>
    </source>
</evidence>
<evidence type="ECO:0000256" key="5">
    <source>
        <dbReference type="ARBA" id="ARBA00022840"/>
    </source>
</evidence>
<dbReference type="PANTHER" id="PTHR13779:SF7">
    <property type="entry name" value="ATPASE WRNIP1"/>
    <property type="match status" value="1"/>
</dbReference>
<name>C9LKX5_9FIRM</name>
<dbReference type="HOGENOM" id="CLU_017985_0_3_9"/>
<dbReference type="InterPro" id="IPR027417">
    <property type="entry name" value="P-loop_NTPase"/>
</dbReference>
<dbReference type="Pfam" id="PF16193">
    <property type="entry name" value="AAA_assoc_2"/>
    <property type="match status" value="1"/>
</dbReference>
<dbReference type="FunFam" id="1.10.3710.10:FF:000003">
    <property type="entry name" value="ATPase, AAA family protein"/>
    <property type="match status" value="1"/>
</dbReference>
<organism evidence="7 8">
    <name type="scientific">Dialister invisus DSM 15470</name>
    <dbReference type="NCBI Taxonomy" id="592028"/>
    <lineage>
        <taxon>Bacteria</taxon>
        <taxon>Bacillati</taxon>
        <taxon>Bacillota</taxon>
        <taxon>Negativicutes</taxon>
        <taxon>Veillonellales</taxon>
        <taxon>Veillonellaceae</taxon>
        <taxon>Dialister</taxon>
    </lineage>
</organism>
<dbReference type="CDD" id="cd00009">
    <property type="entry name" value="AAA"/>
    <property type="match status" value="1"/>
</dbReference>
<dbReference type="Gene3D" id="3.40.50.300">
    <property type="entry name" value="P-loop containing nucleotide triphosphate hydrolases"/>
    <property type="match status" value="1"/>
</dbReference>
<reference evidence="7" key="1">
    <citation type="submission" date="2009-09" db="EMBL/GenBank/DDBJ databases">
        <authorList>
            <person name="Weinstock G."/>
            <person name="Sodergren E."/>
            <person name="Clifton S."/>
            <person name="Fulton L."/>
            <person name="Fulton B."/>
            <person name="Courtney L."/>
            <person name="Fronick C."/>
            <person name="Harrison M."/>
            <person name="Strong C."/>
            <person name="Farmer C."/>
            <person name="Delahaunty K."/>
            <person name="Markovic C."/>
            <person name="Hall O."/>
            <person name="Minx P."/>
            <person name="Tomlinson C."/>
            <person name="Mitreva M."/>
            <person name="Nelson J."/>
            <person name="Hou S."/>
            <person name="Wollam A."/>
            <person name="Pepin K.H."/>
            <person name="Johnson M."/>
            <person name="Bhonagiri V."/>
            <person name="Nash W.E."/>
            <person name="Warren W."/>
            <person name="Chinwalla A."/>
            <person name="Mardis E.R."/>
            <person name="Wilson R.K."/>
        </authorList>
    </citation>
    <scope>NUCLEOTIDE SEQUENCE [LARGE SCALE GENOMIC DNA]</scope>
    <source>
        <strain evidence="7">DSM 15470</strain>
    </source>
</reference>
<dbReference type="Gene3D" id="1.20.272.10">
    <property type="match status" value="1"/>
</dbReference>
<evidence type="ECO:0000256" key="2">
    <source>
        <dbReference type="ARBA" id="ARBA00008959"/>
    </source>
</evidence>
<dbReference type="SUPFAM" id="SSF48019">
    <property type="entry name" value="post-AAA+ oligomerization domain-like"/>
    <property type="match status" value="1"/>
</dbReference>
<evidence type="ECO:0000313" key="7">
    <source>
        <dbReference type="EMBL" id="EEW96212.1"/>
    </source>
</evidence>
<dbReference type="eggNOG" id="COG2256">
    <property type="taxonomic scope" value="Bacteria"/>
</dbReference>
<dbReference type="SUPFAM" id="SSF52540">
    <property type="entry name" value="P-loop containing nucleoside triphosphate hydrolases"/>
    <property type="match status" value="1"/>
</dbReference>
<dbReference type="CDD" id="cd18139">
    <property type="entry name" value="HLD_clamp_RarA"/>
    <property type="match status" value="1"/>
</dbReference>
<dbReference type="InterPro" id="IPR021886">
    <property type="entry name" value="MgsA_C"/>
</dbReference>
<dbReference type="FunFam" id="1.20.272.10:FF:000001">
    <property type="entry name" value="Putative AAA family ATPase"/>
    <property type="match status" value="1"/>
</dbReference>
<comment type="function">
    <text evidence="1">DNA-dependent ATPase that plays important roles in cellular responses to stalled DNA replication processes.</text>
</comment>
<dbReference type="Proteomes" id="UP000004736">
    <property type="component" value="Unassembled WGS sequence"/>
</dbReference>
<dbReference type="InterPro" id="IPR008921">
    <property type="entry name" value="DNA_pol3_clamp-load_cplx_C"/>
</dbReference>
<evidence type="ECO:0000256" key="3">
    <source>
        <dbReference type="ARBA" id="ARBA00022705"/>
    </source>
</evidence>
<dbReference type="InterPro" id="IPR051314">
    <property type="entry name" value="AAA_ATPase_RarA/MGS1/WRNIP1"/>
</dbReference>
<dbReference type="GO" id="GO:0006261">
    <property type="term" value="P:DNA-templated DNA replication"/>
    <property type="evidence" value="ECO:0007669"/>
    <property type="project" value="TreeGrafter"/>
</dbReference>
<keyword evidence="5" id="KW-0067">ATP-binding</keyword>
<dbReference type="PANTHER" id="PTHR13779">
    <property type="entry name" value="WERNER HELICASE-INTERACTING PROTEIN 1 FAMILY MEMBER"/>
    <property type="match status" value="1"/>
</dbReference>